<evidence type="ECO:0000256" key="8">
    <source>
        <dbReference type="ARBA" id="ARBA00022430"/>
    </source>
</evidence>
<comment type="cofactor">
    <cofactor evidence="2">
        <name>Mn(2+)</name>
        <dbReference type="ChEBI" id="CHEBI:29035"/>
    </cofactor>
</comment>
<organism evidence="21">
    <name type="scientific">Streptomyces sp. SID12501</name>
    <dbReference type="NCBI Taxonomy" id="2706042"/>
    <lineage>
        <taxon>Bacteria</taxon>
        <taxon>Bacillati</taxon>
        <taxon>Actinomycetota</taxon>
        <taxon>Actinomycetes</taxon>
        <taxon>Kitasatosporales</taxon>
        <taxon>Streptomycetaceae</taxon>
        <taxon>Streptomyces</taxon>
    </lineage>
</organism>
<dbReference type="RefSeq" id="WP_164312534.1">
    <property type="nucleotide sequence ID" value="NZ_JAAGLU010000003.1"/>
</dbReference>
<dbReference type="PANTHER" id="PTHR42979">
    <property type="entry name" value="3-ISOPROPYLMALATE DEHYDROGENASE"/>
    <property type="match status" value="1"/>
</dbReference>
<evidence type="ECO:0000256" key="1">
    <source>
        <dbReference type="ARBA" id="ARBA00000624"/>
    </source>
</evidence>
<proteinExistence type="inferred from homology"/>
<evidence type="ECO:0000256" key="5">
    <source>
        <dbReference type="ARBA" id="ARBA00011738"/>
    </source>
</evidence>
<comment type="catalytic activity">
    <reaction evidence="1 18">
        <text>(2R,3S)-3-isopropylmalate + NAD(+) = 4-methyl-2-oxopentanoate + CO2 + NADH</text>
        <dbReference type="Rhea" id="RHEA:32271"/>
        <dbReference type="ChEBI" id="CHEBI:16526"/>
        <dbReference type="ChEBI" id="CHEBI:17865"/>
        <dbReference type="ChEBI" id="CHEBI:35121"/>
        <dbReference type="ChEBI" id="CHEBI:57540"/>
        <dbReference type="ChEBI" id="CHEBI:57945"/>
        <dbReference type="EC" id="1.1.1.85"/>
    </reaction>
</comment>
<dbReference type="GO" id="GO:0005829">
    <property type="term" value="C:cytosol"/>
    <property type="evidence" value="ECO:0007669"/>
    <property type="project" value="TreeGrafter"/>
</dbReference>
<comment type="function">
    <text evidence="18">Catalyzes the oxidation of 3-carboxy-2-hydroxy-4-methylpentanoate (3-isopropylmalate) to 3-carboxy-4-methyl-2-oxopentanoate. The product decarboxylates to 4-methyl-2 oxopentanoate.</text>
</comment>
<keyword evidence="8 18" id="KW-0432">Leucine biosynthesis</keyword>
<keyword evidence="14" id="KW-0464">Manganese</keyword>
<gene>
    <name evidence="21" type="primary">leuB</name>
    <name evidence="21" type="ORF">G3I71_04165</name>
</gene>
<evidence type="ECO:0000256" key="3">
    <source>
        <dbReference type="ARBA" id="ARBA00004762"/>
    </source>
</evidence>
<comment type="similarity">
    <text evidence="4">Belongs to the isocitrate and isopropylmalate dehydrogenases family. LeuB type 1 subfamily.</text>
</comment>
<evidence type="ECO:0000256" key="16">
    <source>
        <dbReference type="NCBIfam" id="TIGR00169"/>
    </source>
</evidence>
<sequence>MSAPTLLLLPGDGIGPEIFGAMEPIFAWLAERTDPRIEIRERPAGYRAFAAEGATISDETLALAAASSAVLFGAESTEEYARLPRADRPEPCVLKLRKGLGGYANLRPVATYPALEEFSPLKREVVRDVDMVIVRELLGGLYFGRPQGIETIGDRRRAVDSLVYTSDEIERIALVAFELARSRRSRLCSVDKANVLATGSLWRDVVTSLGRQYPDVELTHMYVDNCAMQLVRRPGQFDVILTENTFGDILSDSAAMVVGSIGMLASATLAGPPADGSAPGLYESVSGTAPDIAGQGIANPVGTVLSLALALRYSLASPTLASELEKAVETALGAGARTRDIGGDLGTADMVRAIAANLRADSAPGTTTNSEGGRTNGASANGP</sequence>
<dbReference type="SMART" id="SM01329">
    <property type="entry name" value="Iso_dh"/>
    <property type="match status" value="1"/>
</dbReference>
<evidence type="ECO:0000256" key="9">
    <source>
        <dbReference type="ARBA" id="ARBA00022605"/>
    </source>
</evidence>
<dbReference type="InterPro" id="IPR019818">
    <property type="entry name" value="IsoCit/isopropylmalate_DH_CS"/>
</dbReference>
<evidence type="ECO:0000256" key="2">
    <source>
        <dbReference type="ARBA" id="ARBA00001936"/>
    </source>
</evidence>
<comment type="cofactor">
    <cofactor evidence="18">
        <name>Mg(2+)</name>
        <dbReference type="ChEBI" id="CHEBI:18420"/>
    </cofactor>
    <cofactor evidence="18">
        <name>Mn(2+)</name>
        <dbReference type="ChEBI" id="CHEBI:29035"/>
    </cofactor>
    <text evidence="18">Binds 1 Mg(2+) or Mn(2+) ion per subunit.</text>
</comment>
<evidence type="ECO:0000259" key="20">
    <source>
        <dbReference type="SMART" id="SM01329"/>
    </source>
</evidence>
<dbReference type="SUPFAM" id="SSF53659">
    <property type="entry name" value="Isocitrate/Isopropylmalate dehydrogenase-like"/>
    <property type="match status" value="1"/>
</dbReference>
<evidence type="ECO:0000256" key="19">
    <source>
        <dbReference type="SAM" id="MobiDB-lite"/>
    </source>
</evidence>
<evidence type="ECO:0000256" key="17">
    <source>
        <dbReference type="RuleBase" id="RU004443"/>
    </source>
</evidence>
<dbReference type="AlphaFoldDB" id="A0A6B3BLI0"/>
<evidence type="ECO:0000256" key="11">
    <source>
        <dbReference type="ARBA" id="ARBA00022842"/>
    </source>
</evidence>
<name>A0A6B3BLI0_9ACTN</name>
<evidence type="ECO:0000256" key="4">
    <source>
        <dbReference type="ARBA" id="ARBA00008319"/>
    </source>
</evidence>
<feature type="domain" description="Isopropylmalate dehydrogenase-like" evidence="20">
    <location>
        <begin position="5"/>
        <end position="354"/>
    </location>
</feature>
<dbReference type="GO" id="GO:0000287">
    <property type="term" value="F:magnesium ion binding"/>
    <property type="evidence" value="ECO:0007669"/>
    <property type="project" value="InterPro"/>
</dbReference>
<reference evidence="21" key="1">
    <citation type="submission" date="2020-01" db="EMBL/GenBank/DDBJ databases">
        <title>Insect and environment-associated Actinomycetes.</title>
        <authorList>
            <person name="Currrie C."/>
            <person name="Chevrette M."/>
            <person name="Carlson C."/>
            <person name="Stubbendieck R."/>
            <person name="Wendt-Pienkowski E."/>
        </authorList>
    </citation>
    <scope>NUCLEOTIDE SEQUENCE</scope>
    <source>
        <strain evidence="21">SID12501</strain>
    </source>
</reference>
<dbReference type="NCBIfam" id="TIGR00169">
    <property type="entry name" value="leuB"/>
    <property type="match status" value="1"/>
</dbReference>
<dbReference type="InterPro" id="IPR024084">
    <property type="entry name" value="IsoPropMal-DH-like_dom"/>
</dbReference>
<keyword evidence="12 17" id="KW-0560">Oxidoreductase</keyword>
<accession>A0A6B3BLI0</accession>
<evidence type="ECO:0000256" key="6">
    <source>
        <dbReference type="ARBA" id="ARBA00013101"/>
    </source>
</evidence>
<evidence type="ECO:0000256" key="10">
    <source>
        <dbReference type="ARBA" id="ARBA00022723"/>
    </source>
</evidence>
<evidence type="ECO:0000256" key="18">
    <source>
        <dbReference type="RuleBase" id="RU004445"/>
    </source>
</evidence>
<feature type="region of interest" description="Disordered" evidence="19">
    <location>
        <begin position="361"/>
        <end position="383"/>
    </location>
</feature>
<dbReference type="FunFam" id="3.40.718.10:FF:000006">
    <property type="entry name" value="3-isopropylmalate dehydrogenase"/>
    <property type="match status" value="1"/>
</dbReference>
<comment type="subunit">
    <text evidence="5 18">Homodimer.</text>
</comment>
<keyword evidence="15 18" id="KW-0100">Branched-chain amino acid biosynthesis</keyword>
<dbReference type="UniPathway" id="UPA00048">
    <property type="reaction ID" value="UER00072"/>
</dbReference>
<evidence type="ECO:0000256" key="15">
    <source>
        <dbReference type="ARBA" id="ARBA00023304"/>
    </source>
</evidence>
<dbReference type="GO" id="GO:0051287">
    <property type="term" value="F:NAD binding"/>
    <property type="evidence" value="ECO:0007669"/>
    <property type="project" value="InterPro"/>
</dbReference>
<keyword evidence="9" id="KW-0028">Amino-acid biosynthesis</keyword>
<comment type="caution">
    <text evidence="21">The sequence shown here is derived from an EMBL/GenBank/DDBJ whole genome shotgun (WGS) entry which is preliminary data.</text>
</comment>
<dbReference type="EC" id="1.1.1.85" evidence="6 16"/>
<keyword evidence="11" id="KW-0460">Magnesium</keyword>
<dbReference type="Pfam" id="PF00180">
    <property type="entry name" value="Iso_dh"/>
    <property type="match status" value="1"/>
</dbReference>
<keyword evidence="13 18" id="KW-0520">NAD</keyword>
<evidence type="ECO:0000256" key="13">
    <source>
        <dbReference type="ARBA" id="ARBA00023027"/>
    </source>
</evidence>
<evidence type="ECO:0000256" key="12">
    <source>
        <dbReference type="ARBA" id="ARBA00023002"/>
    </source>
</evidence>
<dbReference type="InterPro" id="IPR004429">
    <property type="entry name" value="Isopropylmalate_DH"/>
</dbReference>
<comment type="pathway">
    <text evidence="3 18">Amino-acid biosynthesis; L-leucine biosynthesis; L-leucine from 3-methyl-2-oxobutanoate: step 3/4.</text>
</comment>
<dbReference type="GO" id="GO:0009098">
    <property type="term" value="P:L-leucine biosynthetic process"/>
    <property type="evidence" value="ECO:0007669"/>
    <property type="project" value="UniProtKB-UniRule"/>
</dbReference>
<dbReference type="PANTHER" id="PTHR42979:SF1">
    <property type="entry name" value="3-ISOPROPYLMALATE DEHYDROGENASE"/>
    <property type="match status" value="1"/>
</dbReference>
<keyword evidence="10 18" id="KW-0479">Metal-binding</keyword>
<dbReference type="Gene3D" id="3.40.718.10">
    <property type="entry name" value="Isopropylmalate Dehydrogenase"/>
    <property type="match status" value="1"/>
</dbReference>
<feature type="compositionally biased region" description="Polar residues" evidence="19">
    <location>
        <begin position="364"/>
        <end position="383"/>
    </location>
</feature>
<evidence type="ECO:0000256" key="7">
    <source>
        <dbReference type="ARBA" id="ARBA00019276"/>
    </source>
</evidence>
<dbReference type="EMBL" id="JAAGLU010000003">
    <property type="protein sequence ID" value="NEC85069.1"/>
    <property type="molecule type" value="Genomic_DNA"/>
</dbReference>
<evidence type="ECO:0000256" key="14">
    <source>
        <dbReference type="ARBA" id="ARBA00023211"/>
    </source>
</evidence>
<evidence type="ECO:0000313" key="21">
    <source>
        <dbReference type="EMBL" id="NEC85069.1"/>
    </source>
</evidence>
<dbReference type="PROSITE" id="PS00470">
    <property type="entry name" value="IDH_IMDH"/>
    <property type="match status" value="1"/>
</dbReference>
<protein>
    <recommendedName>
        <fullName evidence="7 16">3-isopropylmalate dehydrogenase</fullName>
        <ecNumber evidence="6 16">1.1.1.85</ecNumber>
    </recommendedName>
</protein>
<dbReference type="GO" id="GO:0003862">
    <property type="term" value="F:3-isopropylmalate dehydrogenase activity"/>
    <property type="evidence" value="ECO:0007669"/>
    <property type="project" value="UniProtKB-UniRule"/>
</dbReference>